<sequence>MLSNYILRRFGPINEDYKNEESRIKVGYAASVVGIIINVFLFSIKLFVGLLSGSIAIIADSFNNLSDASSCIITIIGFKISSMPADKEHPFGHGRVEYISALIVAFMVIIVGFQFTKSSFDRIINPSAIKFKIVPFILLLLSICFKIFLGLFNKNLGEKIDSNALKATALDSLGDVVITSVVSLSFLLSNFTTLPIDGYIGILVALGILYSGFKLTKETLSPLIGEAPDKELVDAISNGVSSYKHVSGVHDLIIHNYGPGKCMASIHAEIPSNIDIMRIHDIIDLAERELSKKLNIILVIHMDPVCLDNEEINIARYEVSEVIKSYPEIKSMHDFRIVGDGKSKNLIFDLVVNSYEINTSTNEQSLIDKIILDIKNLHPEYNCVITIDKSFN</sequence>
<protein>
    <submittedName>
        <fullName evidence="1">Cation diffusion facilitator transporter</fullName>
    </submittedName>
</protein>
<reference evidence="1" key="1">
    <citation type="journal article" date="2025" name="Int. J. Syst. Evol. Microbiol.">
        <title>Inconstantimicrobium mannanitabidum sp. nov., a novel member of the family Clostridiaceae isolated from anoxic soil under the treatment of reductive soil disinfestation.</title>
        <authorList>
            <person name="Ueki A."/>
            <person name="Tonouchi A."/>
            <person name="Honma S."/>
            <person name="Kaku N."/>
            <person name="Ueki K."/>
        </authorList>
    </citation>
    <scope>NUCLEOTIDE SEQUENCE</scope>
    <source>
        <strain evidence="1">TW13</strain>
    </source>
</reference>
<dbReference type="Proteomes" id="UP001058074">
    <property type="component" value="Unassembled WGS sequence"/>
</dbReference>
<organism evidence="1 2">
    <name type="scientific">Inconstantimicrobium mannanitabidum</name>
    <dbReference type="NCBI Taxonomy" id="1604901"/>
    <lineage>
        <taxon>Bacteria</taxon>
        <taxon>Bacillati</taxon>
        <taxon>Bacillota</taxon>
        <taxon>Clostridia</taxon>
        <taxon>Eubacteriales</taxon>
        <taxon>Clostridiaceae</taxon>
        <taxon>Inconstantimicrobium</taxon>
    </lineage>
</organism>
<gene>
    <name evidence="1" type="ORF">rsdtw13_31090</name>
</gene>
<keyword evidence="2" id="KW-1185">Reference proteome</keyword>
<proteinExistence type="predicted"/>
<dbReference type="EMBL" id="BROD01000001">
    <property type="protein sequence ID" value="GKX67851.1"/>
    <property type="molecule type" value="Genomic_DNA"/>
</dbReference>
<evidence type="ECO:0000313" key="1">
    <source>
        <dbReference type="EMBL" id="GKX67851.1"/>
    </source>
</evidence>
<name>A0ACB5RFK9_9CLOT</name>
<comment type="caution">
    <text evidence="1">The sequence shown here is derived from an EMBL/GenBank/DDBJ whole genome shotgun (WGS) entry which is preliminary data.</text>
</comment>
<accession>A0ACB5RFK9</accession>
<evidence type="ECO:0000313" key="2">
    <source>
        <dbReference type="Proteomes" id="UP001058074"/>
    </source>
</evidence>